<dbReference type="InterPro" id="IPR052768">
    <property type="entry name" value="RBM25"/>
</dbReference>
<evidence type="ECO:0000313" key="6">
    <source>
        <dbReference type="EMBL" id="KAJ4360036.1"/>
    </source>
</evidence>
<feature type="region of interest" description="Disordered" evidence="3">
    <location>
        <begin position="81"/>
        <end position="123"/>
    </location>
</feature>
<feature type="region of interest" description="Disordered" evidence="3">
    <location>
        <begin position="328"/>
        <end position="382"/>
    </location>
</feature>
<dbReference type="InterPro" id="IPR036483">
    <property type="entry name" value="PWI_dom_sf"/>
</dbReference>
<protein>
    <recommendedName>
        <fullName evidence="8">PWI domain-containing protein</fullName>
    </recommendedName>
</protein>
<name>A0A9W9CG01_9PLEO</name>
<dbReference type="EMBL" id="JAPEUX010000001">
    <property type="protein sequence ID" value="KAJ4360036.1"/>
    <property type="molecule type" value="Genomic_DNA"/>
</dbReference>
<evidence type="ECO:0000256" key="3">
    <source>
        <dbReference type="SAM" id="MobiDB-lite"/>
    </source>
</evidence>
<evidence type="ECO:0000256" key="1">
    <source>
        <dbReference type="ARBA" id="ARBA00022664"/>
    </source>
</evidence>
<dbReference type="SUPFAM" id="SSF54928">
    <property type="entry name" value="RNA-binding domain, RBD"/>
    <property type="match status" value="1"/>
</dbReference>
<dbReference type="SUPFAM" id="SSF101233">
    <property type="entry name" value="PWI domain"/>
    <property type="match status" value="1"/>
</dbReference>
<keyword evidence="7" id="KW-1185">Reference proteome</keyword>
<dbReference type="PANTHER" id="PTHR18806:SF4">
    <property type="entry name" value="RNA-BINDING PROTEIN 25"/>
    <property type="match status" value="1"/>
</dbReference>
<dbReference type="Proteomes" id="UP001140513">
    <property type="component" value="Unassembled WGS sequence"/>
</dbReference>
<dbReference type="GO" id="GO:0006397">
    <property type="term" value="P:mRNA processing"/>
    <property type="evidence" value="ECO:0007669"/>
    <property type="project" value="UniProtKB-KW"/>
</dbReference>
<dbReference type="InterPro" id="IPR035979">
    <property type="entry name" value="RBD_domain_sf"/>
</dbReference>
<feature type="region of interest" description="Disordered" evidence="3">
    <location>
        <begin position="438"/>
        <end position="462"/>
    </location>
</feature>
<evidence type="ECO:0000259" key="4">
    <source>
        <dbReference type="PROSITE" id="PS50102"/>
    </source>
</evidence>
<dbReference type="RefSeq" id="XP_056076238.1">
    <property type="nucleotide sequence ID" value="XM_056209416.1"/>
</dbReference>
<feature type="domain" description="RRM" evidence="4">
    <location>
        <begin position="133"/>
        <end position="203"/>
    </location>
</feature>
<feature type="domain" description="PWI" evidence="5">
    <location>
        <begin position="636"/>
        <end position="728"/>
    </location>
</feature>
<feature type="compositionally biased region" description="Basic and acidic residues" evidence="3">
    <location>
        <begin position="520"/>
        <end position="531"/>
    </location>
</feature>
<reference evidence="6" key="1">
    <citation type="submission" date="2022-10" db="EMBL/GenBank/DDBJ databases">
        <title>Tapping the CABI collections for fungal endophytes: first genome assemblies for Collariella, Neodidymelliopsis, Ascochyta clinopodiicola, Didymella pomorum, Didymosphaeria variabile, Neocosmospora piperis and Neocucurbitaria cava.</title>
        <authorList>
            <person name="Hill R."/>
        </authorList>
    </citation>
    <scope>NUCLEOTIDE SEQUENCE</scope>
    <source>
        <strain evidence="6">IMI 356815</strain>
    </source>
</reference>
<comment type="caution">
    <text evidence="6">The sequence shown here is derived from an EMBL/GenBank/DDBJ whole genome shotgun (WGS) entry which is preliminary data.</text>
</comment>
<feature type="compositionally biased region" description="Acidic residues" evidence="3">
    <location>
        <begin position="401"/>
        <end position="412"/>
    </location>
</feature>
<feature type="compositionally biased region" description="Pro residues" evidence="3">
    <location>
        <begin position="56"/>
        <end position="66"/>
    </location>
</feature>
<dbReference type="PANTHER" id="PTHR18806">
    <property type="entry name" value="RBM25 PROTEIN"/>
    <property type="match status" value="1"/>
</dbReference>
<dbReference type="GeneID" id="80904125"/>
<dbReference type="InterPro" id="IPR002483">
    <property type="entry name" value="PWI_dom"/>
</dbReference>
<feature type="compositionally biased region" description="Basic and acidic residues" evidence="3">
    <location>
        <begin position="108"/>
        <end position="123"/>
    </location>
</feature>
<dbReference type="GO" id="GO:0005681">
    <property type="term" value="C:spliceosomal complex"/>
    <property type="evidence" value="ECO:0007669"/>
    <property type="project" value="TreeGrafter"/>
</dbReference>
<sequence length="728" mass="81043">MYNSYGGYNRPPGYGAPPGMAAPPGMGPPGSAAAPPGVAPPGVQFNGPPQLGGPRTLPPNFQPPAGMPNINFSAPVIRLGTSGSQRGNLDSLAGGRRDGGTPLARRGLGMDDRDGRREDARPLHPPTREEIARTIFVGNIPAALGDTGIERILETAGAFTRFTRAKDANDKVQTFGFAEYGDAQSLKVATELFQDVQVPTKRQTPGEKKDRDEVETTKLQIVIDDASVKYAEDWTKNEDEEHMQFRLDSAKEALDQVIAQLFNPPDDPQTDLAGDAMMMDTQNEDNPDIVQIDITASGEDDLSDIPAEMRETVAAEIAAFRDRSNQRDLERLRKEEEASAGEGRGSVAGGANGVPVGPRADRGVQGAPSGPKGSQFPRDYQGNMKFVNGEAMINGGFINREDDDDSASDSELEERRKKKRNAELDAAYERELSRWLKQESRSVSALERTHNTMKNKEAEEQKAREAMGAFLKNFDDDQEEARKHELYYRDHGAYMRERQRFREREEREDAVDREQEEGEMATRQKQKAEARHQADAFLNEQAEEMLRARTPREPEKGFKISLGAATKKLDQKSAPRRSAADVENLLEDEETVDPADSKKRTLIPINFDAAVRANLTQEEVEDAQKQLARDIPADKNGLWKWSVSWEHLPDKNIDEDIKKWAANKVLDLLGVQEDMIVDTIVDHLRSHGSAEALVDNLEPVLEDEAESLVKKLWRMVIYYSETERRGIK</sequence>
<dbReference type="Gene3D" id="1.20.1390.10">
    <property type="entry name" value="PWI domain"/>
    <property type="match status" value="1"/>
</dbReference>
<feature type="compositionally biased region" description="Low complexity" evidence="3">
    <location>
        <begin position="11"/>
        <end position="42"/>
    </location>
</feature>
<evidence type="ECO:0000259" key="5">
    <source>
        <dbReference type="PROSITE" id="PS51025"/>
    </source>
</evidence>
<accession>A0A9W9CG01</accession>
<evidence type="ECO:0008006" key="8">
    <source>
        <dbReference type="Google" id="ProtNLM"/>
    </source>
</evidence>
<gene>
    <name evidence="6" type="ORF">N0V89_000595</name>
</gene>
<feature type="region of interest" description="Disordered" evidence="3">
    <location>
        <begin position="395"/>
        <end position="424"/>
    </location>
</feature>
<evidence type="ECO:0000313" key="7">
    <source>
        <dbReference type="Proteomes" id="UP001140513"/>
    </source>
</evidence>
<dbReference type="GO" id="GO:0003729">
    <property type="term" value="F:mRNA binding"/>
    <property type="evidence" value="ECO:0007669"/>
    <property type="project" value="TreeGrafter"/>
</dbReference>
<dbReference type="SMART" id="SM00311">
    <property type="entry name" value="PWI"/>
    <property type="match status" value="1"/>
</dbReference>
<feature type="compositionally biased region" description="Basic and acidic residues" evidence="3">
    <location>
        <begin position="499"/>
        <end position="513"/>
    </location>
</feature>
<keyword evidence="1" id="KW-0507">mRNA processing</keyword>
<dbReference type="OrthoDB" id="6275295at2759"/>
<keyword evidence="2" id="KW-0694">RNA-binding</keyword>
<feature type="compositionally biased region" description="Basic and acidic residues" evidence="3">
    <location>
        <begin position="328"/>
        <end position="337"/>
    </location>
</feature>
<organism evidence="6 7">
    <name type="scientific">Didymosphaeria variabile</name>
    <dbReference type="NCBI Taxonomy" id="1932322"/>
    <lineage>
        <taxon>Eukaryota</taxon>
        <taxon>Fungi</taxon>
        <taxon>Dikarya</taxon>
        <taxon>Ascomycota</taxon>
        <taxon>Pezizomycotina</taxon>
        <taxon>Dothideomycetes</taxon>
        <taxon>Pleosporomycetidae</taxon>
        <taxon>Pleosporales</taxon>
        <taxon>Massarineae</taxon>
        <taxon>Didymosphaeriaceae</taxon>
        <taxon>Didymosphaeria</taxon>
    </lineage>
</organism>
<dbReference type="Pfam" id="PF01480">
    <property type="entry name" value="PWI"/>
    <property type="match status" value="1"/>
</dbReference>
<feature type="compositionally biased region" description="Basic and acidic residues" evidence="3">
    <location>
        <begin position="447"/>
        <end position="462"/>
    </location>
</feature>
<dbReference type="InterPro" id="IPR000504">
    <property type="entry name" value="RRM_dom"/>
</dbReference>
<proteinExistence type="predicted"/>
<feature type="compositionally biased region" description="Gly residues" evidence="3">
    <location>
        <begin position="342"/>
        <end position="352"/>
    </location>
</feature>
<feature type="region of interest" description="Disordered" evidence="3">
    <location>
        <begin position="499"/>
        <end position="531"/>
    </location>
</feature>
<evidence type="ECO:0000256" key="2">
    <source>
        <dbReference type="PROSITE-ProRule" id="PRU00176"/>
    </source>
</evidence>
<dbReference type="PROSITE" id="PS50102">
    <property type="entry name" value="RRM"/>
    <property type="match status" value="1"/>
</dbReference>
<dbReference type="PROSITE" id="PS51025">
    <property type="entry name" value="PWI"/>
    <property type="match status" value="1"/>
</dbReference>
<dbReference type="InterPro" id="IPR012677">
    <property type="entry name" value="Nucleotide-bd_a/b_plait_sf"/>
</dbReference>
<dbReference type="Gene3D" id="3.30.70.330">
    <property type="match status" value="2"/>
</dbReference>
<dbReference type="AlphaFoldDB" id="A0A9W9CG01"/>
<feature type="region of interest" description="Disordered" evidence="3">
    <location>
        <begin position="1"/>
        <end position="66"/>
    </location>
</feature>